<dbReference type="RefSeq" id="WP_330806837.1">
    <property type="nucleotide sequence ID" value="NZ_JAZBJO010000002.1"/>
</dbReference>
<dbReference type="Proteomes" id="UP001354709">
    <property type="component" value="Unassembled WGS sequence"/>
</dbReference>
<keyword evidence="2" id="KW-1185">Reference proteome</keyword>
<evidence type="ECO:0000313" key="1">
    <source>
        <dbReference type="EMBL" id="MEE4591523.1"/>
    </source>
</evidence>
<accession>A0ABU7PR14</accession>
<proteinExistence type="predicted"/>
<organism evidence="1 2">
    <name type="scientific">Streptomyces asiaticus subsp. ignotus</name>
    <dbReference type="NCBI Taxonomy" id="3098222"/>
    <lineage>
        <taxon>Bacteria</taxon>
        <taxon>Bacillati</taxon>
        <taxon>Actinomycetota</taxon>
        <taxon>Actinomycetes</taxon>
        <taxon>Kitasatosporales</taxon>
        <taxon>Streptomycetaceae</taxon>
        <taxon>Streptomyces</taxon>
        <taxon>Streptomyces violaceusniger group</taxon>
    </lineage>
</organism>
<protein>
    <recommendedName>
        <fullName evidence="3">Transposase</fullName>
    </recommendedName>
</protein>
<reference evidence="1 2" key="1">
    <citation type="submission" date="2023-11" db="EMBL/GenBank/DDBJ databases">
        <title>30 novel species of actinomycetes from the DSMZ collection.</title>
        <authorList>
            <person name="Nouioui I."/>
        </authorList>
    </citation>
    <scope>NUCLEOTIDE SEQUENCE [LARGE SCALE GENOMIC DNA]</scope>
    <source>
        <strain evidence="1 2">DSM 41524</strain>
    </source>
</reference>
<gene>
    <name evidence="1" type="ORF">V2J94_06420</name>
</gene>
<evidence type="ECO:0008006" key="3">
    <source>
        <dbReference type="Google" id="ProtNLM"/>
    </source>
</evidence>
<comment type="caution">
    <text evidence="1">The sequence shown here is derived from an EMBL/GenBank/DDBJ whole genome shotgun (WGS) entry which is preliminary data.</text>
</comment>
<dbReference type="EMBL" id="JAZBJO010000002">
    <property type="protein sequence ID" value="MEE4591523.1"/>
    <property type="molecule type" value="Genomic_DNA"/>
</dbReference>
<name>A0ABU7PR14_9ACTN</name>
<sequence length="69" mass="7550">MPWSSGALWWKSLSTRTESTSTAKVSVAMRAMWWSQHQAAKARLCANPVAASCGADHGESQQRWTATVV</sequence>
<evidence type="ECO:0000313" key="2">
    <source>
        <dbReference type="Proteomes" id="UP001354709"/>
    </source>
</evidence>